<evidence type="ECO:0000256" key="1">
    <source>
        <dbReference type="SAM" id="MobiDB-lite"/>
    </source>
</evidence>
<evidence type="ECO:0000313" key="4">
    <source>
        <dbReference type="Proteomes" id="UP000027002"/>
    </source>
</evidence>
<sequence>MDQKPSPITPLLHHQHPSSSPGAPGPPSVTRLQYLASSAVSALHLLRSLALLAIPNVVLAGFAVPASGPGLVLTTVLGLRDMLLAGLILMADPQRSYEVQRALGVALFSDSIDTFVLIFVVACSSGRRNPVPEIVSVALLAILEHLTLWSFGDDDDDDDDYGRPGPCYQAIVRVDRLEDKRLRLGMWLEDLKRAEQGEQQALLSKSSAHEP</sequence>
<accession>A0A063BSV7</accession>
<dbReference type="EMBL" id="CP072753">
    <property type="protein sequence ID" value="QUC16740.1"/>
    <property type="molecule type" value="Genomic_DNA"/>
</dbReference>
<dbReference type="GeneID" id="66061759"/>
<evidence type="ECO:0000313" key="2">
    <source>
        <dbReference type="EMBL" id="GAO17974.1"/>
    </source>
</evidence>
<organism evidence="2 5">
    <name type="scientific">Ustilaginoidea virens</name>
    <name type="common">Rice false smut fungus</name>
    <name type="synonym">Villosiclava virens</name>
    <dbReference type="NCBI Taxonomy" id="1159556"/>
    <lineage>
        <taxon>Eukaryota</taxon>
        <taxon>Fungi</taxon>
        <taxon>Dikarya</taxon>
        <taxon>Ascomycota</taxon>
        <taxon>Pezizomycotina</taxon>
        <taxon>Sordariomycetes</taxon>
        <taxon>Hypocreomycetidae</taxon>
        <taxon>Hypocreales</taxon>
        <taxon>Clavicipitaceae</taxon>
        <taxon>Ustilaginoidea</taxon>
    </lineage>
</organism>
<dbReference type="KEGG" id="uvi:66061759"/>
<proteinExistence type="predicted"/>
<name>A0A063BSV7_USTVR</name>
<evidence type="ECO:0000313" key="3">
    <source>
        <dbReference type="EMBL" id="QUC16740.1"/>
    </source>
</evidence>
<dbReference type="Proteomes" id="UP000054053">
    <property type="component" value="Unassembled WGS sequence"/>
</dbReference>
<keyword evidence="4" id="KW-1185">Reference proteome</keyword>
<dbReference type="AlphaFoldDB" id="A0A063BSV7"/>
<evidence type="ECO:0000313" key="5">
    <source>
        <dbReference type="Proteomes" id="UP000054053"/>
    </source>
</evidence>
<gene>
    <name evidence="3" type="ORF">UV8b_00981</name>
    <name evidence="2" type="ORF">UVI_02056170</name>
</gene>
<reference evidence="3" key="3">
    <citation type="submission" date="2020-03" db="EMBL/GenBank/DDBJ databases">
        <title>A mixture of massive structural variations and highly conserved coding sequences in Ustilaginoidea virens genome.</title>
        <authorList>
            <person name="Zhang K."/>
            <person name="Zhao Z."/>
            <person name="Zhang Z."/>
            <person name="Li Y."/>
            <person name="Hsiang T."/>
            <person name="Sun W."/>
        </authorList>
    </citation>
    <scope>NUCLEOTIDE SEQUENCE</scope>
    <source>
        <strain evidence="3">UV-8b</strain>
    </source>
</reference>
<dbReference type="Proteomes" id="UP000027002">
    <property type="component" value="Chromosome 1"/>
</dbReference>
<dbReference type="HOGENOM" id="CLU_1365903_0_0_1"/>
<feature type="region of interest" description="Disordered" evidence="1">
    <location>
        <begin position="1"/>
        <end position="27"/>
    </location>
</feature>
<dbReference type="OrthoDB" id="4160064at2759"/>
<protein>
    <submittedName>
        <fullName evidence="2">Uncharacterized protein</fullName>
    </submittedName>
</protein>
<reference evidence="5" key="2">
    <citation type="journal article" date="2016" name="Genome Announc.">
        <title>Genome sequence of Ustilaginoidea virens IPU010, a rice pathogenic fungus causing false smut.</title>
        <authorList>
            <person name="Kumagai T."/>
            <person name="Ishii T."/>
            <person name="Terai G."/>
            <person name="Umemura M."/>
            <person name="Machida M."/>
            <person name="Asai K."/>
        </authorList>
    </citation>
    <scope>NUCLEOTIDE SEQUENCE [LARGE SCALE GENOMIC DNA]</scope>
    <source>
        <strain evidence="5">IPU010</strain>
    </source>
</reference>
<reference evidence="2" key="1">
    <citation type="journal article" date="2016" name="Genome Announc.">
        <title>Genome Sequence of Ustilaginoidea virens IPU010, a Rice Pathogenic Fungus Causing False Smut.</title>
        <authorList>
            <person name="Kumagai T."/>
            <person name="Ishii T."/>
            <person name="Terai G."/>
            <person name="Umemura M."/>
            <person name="Machida M."/>
            <person name="Asai K."/>
        </authorList>
    </citation>
    <scope>NUCLEOTIDE SEQUENCE [LARGE SCALE GENOMIC DNA]</scope>
    <source>
        <strain evidence="2">IPU010</strain>
    </source>
</reference>
<dbReference type="EMBL" id="BBTG02000047">
    <property type="protein sequence ID" value="GAO17974.1"/>
    <property type="molecule type" value="Genomic_DNA"/>
</dbReference>
<dbReference type="RefSeq" id="XP_042994413.1">
    <property type="nucleotide sequence ID" value="XM_043138479.1"/>
</dbReference>